<dbReference type="Proteomes" id="UP000245133">
    <property type="component" value="Unassembled WGS sequence"/>
</dbReference>
<keyword evidence="2" id="KW-0808">Transferase</keyword>
<dbReference type="OrthoDB" id="9800276at2"/>
<organism evidence="2 3">
    <name type="scientific">Leptospira ryugenii</name>
    <dbReference type="NCBI Taxonomy" id="1917863"/>
    <lineage>
        <taxon>Bacteria</taxon>
        <taxon>Pseudomonadati</taxon>
        <taxon>Spirochaetota</taxon>
        <taxon>Spirochaetia</taxon>
        <taxon>Leptospirales</taxon>
        <taxon>Leptospiraceae</taxon>
        <taxon>Leptospira</taxon>
    </lineage>
</organism>
<name>A0A2P2DW45_9LEPT</name>
<reference evidence="2 3" key="1">
    <citation type="submission" date="2018-02" db="EMBL/GenBank/DDBJ databases">
        <title>Novel Leptospira species isolated from soil and water in Japan.</title>
        <authorList>
            <person name="Nakao R."/>
            <person name="Masuzawa T."/>
        </authorList>
    </citation>
    <scope>NUCLEOTIDE SEQUENCE [LARGE SCALE GENOMIC DNA]</scope>
    <source>
        <strain evidence="2 3">YH101</strain>
    </source>
</reference>
<evidence type="ECO:0000313" key="2">
    <source>
        <dbReference type="EMBL" id="GBF48855.1"/>
    </source>
</evidence>
<dbReference type="PANTHER" id="PTHR43179:SF7">
    <property type="entry name" value="RHAMNOSYLTRANSFERASE WBBL"/>
    <property type="match status" value="1"/>
</dbReference>
<feature type="domain" description="Glycosyltransferase 2-like" evidence="1">
    <location>
        <begin position="230"/>
        <end position="345"/>
    </location>
</feature>
<dbReference type="InterPro" id="IPR029044">
    <property type="entry name" value="Nucleotide-diphossugar_trans"/>
</dbReference>
<evidence type="ECO:0000313" key="3">
    <source>
        <dbReference type="Proteomes" id="UP000245133"/>
    </source>
</evidence>
<evidence type="ECO:0000259" key="1">
    <source>
        <dbReference type="Pfam" id="PF00535"/>
    </source>
</evidence>
<accession>A0A2P2DW45</accession>
<gene>
    <name evidence="2" type="ORF">LPTSP4_03550</name>
</gene>
<protein>
    <submittedName>
        <fullName evidence="2">Putative glycosyltransferase</fullName>
    </submittedName>
</protein>
<comment type="caution">
    <text evidence="2">The sequence shown here is derived from an EMBL/GenBank/DDBJ whole genome shotgun (WGS) entry which is preliminary data.</text>
</comment>
<dbReference type="GO" id="GO:0016740">
    <property type="term" value="F:transferase activity"/>
    <property type="evidence" value="ECO:0007669"/>
    <property type="project" value="UniProtKB-KW"/>
</dbReference>
<dbReference type="AlphaFoldDB" id="A0A2P2DW45"/>
<dbReference type="InterPro" id="IPR001173">
    <property type="entry name" value="Glyco_trans_2-like"/>
</dbReference>
<dbReference type="Pfam" id="PF00535">
    <property type="entry name" value="Glycos_transf_2"/>
    <property type="match status" value="1"/>
</dbReference>
<dbReference type="Gene3D" id="3.90.550.10">
    <property type="entry name" value="Spore Coat Polysaccharide Biosynthesis Protein SpsA, Chain A"/>
    <property type="match status" value="1"/>
</dbReference>
<dbReference type="EMBL" id="BFBB01000002">
    <property type="protein sequence ID" value="GBF48855.1"/>
    <property type="molecule type" value="Genomic_DNA"/>
</dbReference>
<dbReference type="SUPFAM" id="SSF53448">
    <property type="entry name" value="Nucleotide-diphospho-sugar transferases"/>
    <property type="match status" value="1"/>
</dbReference>
<sequence length="518" mass="60076">MNTKEFIKLCLHKITEFIAPIYFYRKALNIGKGLSNAKIIFLLYEIDKKRNESHWKIFFKNIRKFAGFACYEIGSKNYLEFLEQKKTEDLNHFVWFEAKDLIPLLGGFTDEVLCNLPPSIKLIYFDTFNTKHKKPFFKPGPSPEYFEDFDYLEGAFLIPLAEFRNNKEKIQKDLAGYIKSFVSEYSFNQNSVAHIPRIAFSVDRDYHSSQKVLSSQEDKPKSFVKKPLVSILIPFRDRPELLKVAVDSILEKSSYSNYEIILISNQSKEKETLDLIHFYTKNNPNIKKLEYDSIFNFSAINNYAAKQVNGEYLLFLNNDTEVISSHFLEGMLEYASKAKIGLVGPKLLFPDGTIQHAGIILGLTGMAEHAFKFQKDSDEFTAFGFPNSIRNYLSVTAACAMVSKKKFWEVGGFNESLTVCGNDVNLGIKLFEKGYRNVYLPHISLFHFESKSRKNTKIPDGDFIESMKSYKRYLEEGDPYFNQNLDYKFPWLSYNMSSVPAHLRNLERLKRLKPVLFE</sequence>
<dbReference type="PANTHER" id="PTHR43179">
    <property type="entry name" value="RHAMNOSYLTRANSFERASE WBBL"/>
    <property type="match status" value="1"/>
</dbReference>
<dbReference type="RefSeq" id="WP_108973102.1">
    <property type="nucleotide sequence ID" value="NZ_BFBB01000002.1"/>
</dbReference>
<proteinExistence type="predicted"/>
<keyword evidence="3" id="KW-1185">Reference proteome</keyword>